<name>A0A1H3Y009_XYLRU</name>
<dbReference type="RefSeq" id="WP_074760019.1">
    <property type="nucleotide sequence ID" value="NZ_FNRF01000001.1"/>
</dbReference>
<dbReference type="GO" id="GO:0046872">
    <property type="term" value="F:metal ion binding"/>
    <property type="evidence" value="ECO:0007669"/>
    <property type="project" value="InterPro"/>
</dbReference>
<reference evidence="2 3" key="1">
    <citation type="submission" date="2016-10" db="EMBL/GenBank/DDBJ databases">
        <authorList>
            <person name="de Groot N.N."/>
        </authorList>
    </citation>
    <scope>NUCLEOTIDE SEQUENCE [LARGE SCALE GENOMIC DNA]</scope>
    <source>
        <strain evidence="2 3">D31d</strain>
    </source>
</reference>
<dbReference type="OrthoDB" id="1079724at2"/>
<sequence>MKKMNKVIAALMMMAITFAMPAMAGNKKPNNHGKNDKVVVVNNDKKGSHFDKVDKKTSHFDTHKTHAYRPDVKTTTIKVSRHDSHKKVVAKVENMKGVMDTNWNPRTRELTVSYDANKTSARNIKHFVA</sequence>
<accession>A0A1H3Y009</accession>
<organism evidence="2 3">
    <name type="scientific">Xylanibacter ruminicola</name>
    <name type="common">Prevotella ruminicola</name>
    <dbReference type="NCBI Taxonomy" id="839"/>
    <lineage>
        <taxon>Bacteria</taxon>
        <taxon>Pseudomonadati</taxon>
        <taxon>Bacteroidota</taxon>
        <taxon>Bacteroidia</taxon>
        <taxon>Bacteroidales</taxon>
        <taxon>Prevotellaceae</taxon>
        <taxon>Xylanibacter</taxon>
    </lineage>
</organism>
<dbReference type="Proteomes" id="UP000182257">
    <property type="component" value="Unassembled WGS sequence"/>
</dbReference>
<proteinExistence type="predicted"/>
<dbReference type="EMBL" id="FNRF01000001">
    <property type="protein sequence ID" value="SEA04194.1"/>
    <property type="molecule type" value="Genomic_DNA"/>
</dbReference>
<evidence type="ECO:0000313" key="3">
    <source>
        <dbReference type="Proteomes" id="UP000182257"/>
    </source>
</evidence>
<evidence type="ECO:0000313" key="2">
    <source>
        <dbReference type="EMBL" id="SEA04194.1"/>
    </source>
</evidence>
<dbReference type="AlphaFoldDB" id="A0A1H3Y009"/>
<protein>
    <submittedName>
        <fullName evidence="2">Uncharacterized protein</fullName>
    </submittedName>
</protein>
<dbReference type="InterPro" id="IPR036163">
    <property type="entry name" value="HMA_dom_sf"/>
</dbReference>
<keyword evidence="1" id="KW-0732">Signal</keyword>
<gene>
    <name evidence="2" type="ORF">SAMN05216462_0419</name>
</gene>
<feature type="signal peptide" evidence="1">
    <location>
        <begin position="1"/>
        <end position="24"/>
    </location>
</feature>
<dbReference type="SUPFAM" id="SSF55008">
    <property type="entry name" value="HMA, heavy metal-associated domain"/>
    <property type="match status" value="1"/>
</dbReference>
<evidence type="ECO:0000256" key="1">
    <source>
        <dbReference type="SAM" id="SignalP"/>
    </source>
</evidence>
<feature type="chain" id="PRO_5010270963" evidence="1">
    <location>
        <begin position="25"/>
        <end position="129"/>
    </location>
</feature>